<dbReference type="Proteomes" id="UP000050471">
    <property type="component" value="Unassembled WGS sequence"/>
</dbReference>
<organism evidence="5 6">
    <name type="scientific">Aliiroseovarius crassostreae</name>
    <dbReference type="NCBI Taxonomy" id="154981"/>
    <lineage>
        <taxon>Bacteria</taxon>
        <taxon>Pseudomonadati</taxon>
        <taxon>Pseudomonadota</taxon>
        <taxon>Alphaproteobacteria</taxon>
        <taxon>Rhodobacterales</taxon>
        <taxon>Paracoccaceae</taxon>
        <taxon>Aliiroseovarius</taxon>
    </lineage>
</organism>
<evidence type="ECO:0000259" key="4">
    <source>
        <dbReference type="PROSITE" id="PS51186"/>
    </source>
</evidence>
<dbReference type="GO" id="GO:0008999">
    <property type="term" value="F:protein-N-terminal-alanine acetyltransferase activity"/>
    <property type="evidence" value="ECO:0007669"/>
    <property type="project" value="TreeGrafter"/>
</dbReference>
<evidence type="ECO:0000256" key="1">
    <source>
        <dbReference type="ARBA" id="ARBA00022679"/>
    </source>
</evidence>
<dbReference type="PANTHER" id="PTHR43792">
    <property type="entry name" value="GNAT FAMILY, PUTATIVE (AFU_ORTHOLOGUE AFUA_3G00765)-RELATED-RELATED"/>
    <property type="match status" value="1"/>
</dbReference>
<accession>A0A0P7KIK1</accession>
<dbReference type="SUPFAM" id="SSF55729">
    <property type="entry name" value="Acyl-CoA N-acyltransferases (Nat)"/>
    <property type="match status" value="1"/>
</dbReference>
<comment type="similarity">
    <text evidence="3">Belongs to the acetyltransferase family. RimJ subfamily.</text>
</comment>
<dbReference type="InterPro" id="IPR000182">
    <property type="entry name" value="GNAT_dom"/>
</dbReference>
<dbReference type="EMBL" id="LKBA01000006">
    <property type="protein sequence ID" value="KPN63382.1"/>
    <property type="molecule type" value="Genomic_DNA"/>
</dbReference>
<gene>
    <name evidence="5" type="ORF">AKJ29_11975</name>
</gene>
<dbReference type="Gene3D" id="3.40.630.30">
    <property type="match status" value="1"/>
</dbReference>
<name>A0A0P7KIK1_9RHOB</name>
<keyword evidence="6" id="KW-1185">Reference proteome</keyword>
<sequence>MMFGALSTRSRKKVRIETERLTLRLPTHGDYRAWAALRASSQDFLTPWEPSWAADHLSRKSFTNRVYWAGRSIASGTALPLFLIRRADQVLVGAITLDNIRRGPAQAATAGYWVGECYAREGYMREALNAVVHYAFNDLDLSRLEAGCLPENLASRGVLEKTGFKYEGVAQSYLQINGRWRNHVLYANLRSDRRGRTQVG</sequence>
<evidence type="ECO:0000313" key="6">
    <source>
        <dbReference type="Proteomes" id="UP000050471"/>
    </source>
</evidence>
<keyword evidence="2" id="KW-0012">Acyltransferase</keyword>
<dbReference type="GO" id="GO:0005737">
    <property type="term" value="C:cytoplasm"/>
    <property type="evidence" value="ECO:0007669"/>
    <property type="project" value="TreeGrafter"/>
</dbReference>
<evidence type="ECO:0000313" key="5">
    <source>
        <dbReference type="EMBL" id="KPN63382.1"/>
    </source>
</evidence>
<dbReference type="AlphaFoldDB" id="A0A0P7KIK1"/>
<proteinExistence type="inferred from homology"/>
<reference evidence="5 6" key="1">
    <citation type="submission" date="2015-09" db="EMBL/GenBank/DDBJ databases">
        <title>Draft genome sequence of Aliiroseovarius crassostreae CV919-312TSm, the causative agent of Roseovarius Oyster Disease (formerly Juvenile Oyster Disease).</title>
        <authorList>
            <person name="Kessner L."/>
            <person name="Spinard E."/>
            <person name="Nelson D."/>
        </authorList>
    </citation>
    <scope>NUCLEOTIDE SEQUENCE [LARGE SCALE GENOMIC DNA]</scope>
    <source>
        <strain evidence="5 6">CV919-312</strain>
    </source>
</reference>
<dbReference type="RefSeq" id="WP_055189664.1">
    <property type="nucleotide sequence ID" value="NZ_CP080772.1"/>
</dbReference>
<dbReference type="InterPro" id="IPR051531">
    <property type="entry name" value="N-acetyltransferase"/>
</dbReference>
<keyword evidence="1 5" id="KW-0808">Transferase</keyword>
<dbReference type="PROSITE" id="PS51186">
    <property type="entry name" value="GNAT"/>
    <property type="match status" value="1"/>
</dbReference>
<dbReference type="PANTHER" id="PTHR43792:SF8">
    <property type="entry name" value="[RIBOSOMAL PROTEIN US5]-ALANINE N-ACETYLTRANSFERASE"/>
    <property type="match status" value="1"/>
</dbReference>
<feature type="domain" description="N-acetyltransferase" evidence="4">
    <location>
        <begin position="21"/>
        <end position="191"/>
    </location>
</feature>
<dbReference type="Pfam" id="PF13302">
    <property type="entry name" value="Acetyltransf_3"/>
    <property type="match status" value="1"/>
</dbReference>
<dbReference type="InterPro" id="IPR016181">
    <property type="entry name" value="Acyl_CoA_acyltransferase"/>
</dbReference>
<dbReference type="STRING" id="154981.AKJ29_11975"/>
<evidence type="ECO:0000256" key="2">
    <source>
        <dbReference type="ARBA" id="ARBA00023315"/>
    </source>
</evidence>
<dbReference type="GeneID" id="75103562"/>
<comment type="caution">
    <text evidence="5">The sequence shown here is derived from an EMBL/GenBank/DDBJ whole genome shotgun (WGS) entry which is preliminary data.</text>
</comment>
<protein>
    <submittedName>
        <fullName evidence="5">GCN5 family acetyltransferase</fullName>
    </submittedName>
</protein>
<evidence type="ECO:0000256" key="3">
    <source>
        <dbReference type="ARBA" id="ARBA00038502"/>
    </source>
</evidence>